<evidence type="ECO:0000313" key="4">
    <source>
        <dbReference type="Proteomes" id="UP000236268"/>
    </source>
</evidence>
<evidence type="ECO:0000313" key="2">
    <source>
        <dbReference type="EMBL" id="PNR00382.1"/>
    </source>
</evidence>
<dbReference type="OrthoDB" id="1189445at2"/>
<dbReference type="Proteomes" id="UP000027186">
    <property type="component" value="Plasmid AbAZ39_p1"/>
</dbReference>
<accession>A0A2K1G6G5</accession>
<dbReference type="EMBL" id="POWG01000002">
    <property type="protein sequence ID" value="PNR00382.1"/>
    <property type="molecule type" value="Genomic_DNA"/>
</dbReference>
<evidence type="ECO:0000313" key="3">
    <source>
        <dbReference type="Proteomes" id="UP000027186"/>
    </source>
</evidence>
<keyword evidence="1" id="KW-0614">Plasmid</keyword>
<dbReference type="KEGG" id="abq:ABAZ39_17495"/>
<geneLocation type="plasmid" evidence="1 3">
    <name>AbAZ39_p1</name>
</geneLocation>
<dbReference type="EMBL" id="CP007794">
    <property type="protein sequence ID" value="AIB13732.1"/>
    <property type="molecule type" value="Genomic_DNA"/>
</dbReference>
<organism evidence="1 3">
    <name type="scientific">Azospirillum argentinense</name>
    <dbReference type="NCBI Taxonomy" id="2970906"/>
    <lineage>
        <taxon>Bacteria</taxon>
        <taxon>Pseudomonadati</taxon>
        <taxon>Pseudomonadota</taxon>
        <taxon>Alphaproteobacteria</taxon>
        <taxon>Rhodospirillales</taxon>
        <taxon>Azospirillaceae</taxon>
        <taxon>Azospirillum</taxon>
    </lineage>
</organism>
<evidence type="ECO:0000313" key="1">
    <source>
        <dbReference type="EMBL" id="AIB13732.1"/>
    </source>
</evidence>
<reference evidence="1 3" key="1">
    <citation type="journal article" date="2014" name="Genome Announc.">
        <title>Complete Genome Sequence of the Model Rhizosphere Strain Azospirillum brasilense Az39, Successfully Applied in Agriculture.</title>
        <authorList>
            <person name="Rivera D."/>
            <person name="Revale S."/>
            <person name="Molina R."/>
            <person name="Gualpa J."/>
            <person name="Puente M."/>
            <person name="Maroniche G."/>
            <person name="Paris G."/>
            <person name="Baker D."/>
            <person name="Clavijo B."/>
            <person name="McLay K."/>
            <person name="Spaepen S."/>
            <person name="Perticari A."/>
            <person name="Vazquez M."/>
            <person name="Wisniewski-Dye F."/>
            <person name="Watkins C."/>
            <person name="Martinez-Abarca F."/>
            <person name="Vanderleyden J."/>
            <person name="Cassan F."/>
        </authorList>
    </citation>
    <scope>NUCLEOTIDE SEQUENCE [LARGE SCALE GENOMIC DNA]</scope>
    <source>
        <strain evidence="1 3">Az39</strain>
        <plasmid evidence="1">AbAZ39_p1</plasmid>
    </source>
</reference>
<reference evidence="2 4" key="2">
    <citation type="submission" date="2018-01" db="EMBL/GenBank/DDBJ databases">
        <title>Whole genome sequence of Azospirillum brasilense REC3 isolated from strawberry roots.</title>
        <authorList>
            <person name="Fontana C.A."/>
            <person name="Salazar S.M."/>
            <person name="Bassi D."/>
            <person name="Puglisi E."/>
            <person name="Lovaisa N.C."/>
            <person name="Toffoli L.M."/>
            <person name="Pedraza R."/>
            <person name="Cocconcelli P.S."/>
        </authorList>
    </citation>
    <scope>NUCLEOTIDE SEQUENCE [LARGE SCALE GENOMIC DNA]</scope>
    <source>
        <strain evidence="2 4">REC3</strain>
        <plasmid evidence="2">p1unnanmed</plasmid>
    </source>
</reference>
<protein>
    <submittedName>
        <fullName evidence="1">Uncharacterized protein</fullName>
    </submittedName>
</protein>
<accession>A0A060DLE4</accession>
<gene>
    <name evidence="1" type="ORF">ABAZ39_17495</name>
    <name evidence="2" type="ORF">C1S70_02995</name>
</gene>
<dbReference type="Proteomes" id="UP000236268">
    <property type="component" value="Unassembled WGS sequence"/>
</dbReference>
<proteinExistence type="predicted"/>
<sequence length="102" mass="10988">MATTAVLTVNYTDNQLVAYLNGAQVYNRIGGGESINEQVVLSGNLQAGVNQLLLIGVNFNGPAHFQGSVNIDGRSQDFNFDTRKDGAPEGVVTQFYYTIDNS</sequence>
<dbReference type="RefSeq" id="WP_040134117.1">
    <property type="nucleotide sequence ID" value="NZ_CP007794.1"/>
</dbReference>
<name>A0A060DLE4_9PROT</name>
<dbReference type="AlphaFoldDB" id="A0A060DLE4"/>
<geneLocation type="plasmid" evidence="2">
    <name>p1unnanmed</name>
</geneLocation>